<dbReference type="STRING" id="1208321.D104_01215"/>
<accession>W1S012</accession>
<name>W1S012_9GAMM</name>
<dbReference type="InterPro" id="IPR021295">
    <property type="entry name" value="DUF2867"/>
</dbReference>
<evidence type="ECO:0008006" key="3">
    <source>
        <dbReference type="Google" id="ProtNLM"/>
    </source>
</evidence>
<dbReference type="OrthoDB" id="7058586at2"/>
<reference evidence="1 2" key="1">
    <citation type="journal article" date="2014" name="Genome Announc.">
        <title>Draft Genome Sequence of Marinomonas sp. Strain D104, a Polycyclic Aromatic Hydrocarbon-Degrading Bacterium from the Deep-Sea Sediment of the Arctic Ocean.</title>
        <authorList>
            <person name="Dong C."/>
            <person name="Bai X."/>
            <person name="Lai Q."/>
            <person name="Xie Y."/>
            <person name="Chen X."/>
            <person name="Shao Z."/>
        </authorList>
    </citation>
    <scope>NUCLEOTIDE SEQUENCE [LARGE SCALE GENOMIC DNA]</scope>
    <source>
        <strain evidence="1 2">D104</strain>
    </source>
</reference>
<gene>
    <name evidence="1" type="ORF">D104_01215</name>
</gene>
<proteinExistence type="predicted"/>
<protein>
    <recommendedName>
        <fullName evidence="3">DUF2867 domain-containing protein</fullName>
    </recommendedName>
</protein>
<evidence type="ECO:0000313" key="2">
    <source>
        <dbReference type="Proteomes" id="UP000018857"/>
    </source>
</evidence>
<dbReference type="PATRIC" id="fig|1208321.3.peg.245"/>
<sequence length="168" mass="19197">MNSIPEDADISKMLEGAYFKDCFIGYIDDPNQTAMDVWLDLMKKTPQWVNALMSLRNLMVSFVGLKNLGTFGNVVLAKHGDDYLEGDRVGIFSVYLNKKYEVILEDKDKHLDVKVSLYLEPEGSRFKVHLTTVVHVKNRLGKFYMLFVAPMHKLIVPSSLSHLEKATR</sequence>
<keyword evidence="2" id="KW-1185">Reference proteome</keyword>
<dbReference type="AlphaFoldDB" id="W1S012"/>
<dbReference type="eggNOG" id="ENOG5032YG3">
    <property type="taxonomic scope" value="Bacteria"/>
</dbReference>
<dbReference type="EMBL" id="AYOZ01000001">
    <property type="protein sequence ID" value="ETI62390.1"/>
    <property type="molecule type" value="Genomic_DNA"/>
</dbReference>
<dbReference type="Proteomes" id="UP000018857">
    <property type="component" value="Unassembled WGS sequence"/>
</dbReference>
<comment type="caution">
    <text evidence="1">The sequence shown here is derived from an EMBL/GenBank/DDBJ whole genome shotgun (WGS) entry which is preliminary data.</text>
</comment>
<dbReference type="Pfam" id="PF11066">
    <property type="entry name" value="DUF2867"/>
    <property type="match status" value="1"/>
</dbReference>
<dbReference type="RefSeq" id="WP_024022466.1">
    <property type="nucleotide sequence ID" value="NZ_AYOZ01000001.1"/>
</dbReference>
<evidence type="ECO:0000313" key="1">
    <source>
        <dbReference type="EMBL" id="ETI62390.1"/>
    </source>
</evidence>
<organism evidence="1 2">
    <name type="scientific">Marinomonas profundimaris</name>
    <dbReference type="NCBI Taxonomy" id="1208321"/>
    <lineage>
        <taxon>Bacteria</taxon>
        <taxon>Pseudomonadati</taxon>
        <taxon>Pseudomonadota</taxon>
        <taxon>Gammaproteobacteria</taxon>
        <taxon>Oceanospirillales</taxon>
        <taxon>Oceanospirillaceae</taxon>
        <taxon>Marinomonas</taxon>
    </lineage>
</organism>